<feature type="transmembrane region" description="Helical" evidence="1">
    <location>
        <begin position="909"/>
        <end position="935"/>
    </location>
</feature>
<feature type="transmembrane region" description="Helical" evidence="1">
    <location>
        <begin position="196"/>
        <end position="213"/>
    </location>
</feature>
<feature type="transmembrane region" description="Helical" evidence="1">
    <location>
        <begin position="225"/>
        <end position="248"/>
    </location>
</feature>
<dbReference type="InterPro" id="IPR006621">
    <property type="entry name" value="Nose-resist-to-fluoxetine_N"/>
</dbReference>
<dbReference type="EMBL" id="OU892277">
    <property type="protein sequence ID" value="CAG9759854.1"/>
    <property type="molecule type" value="Genomic_DNA"/>
</dbReference>
<evidence type="ECO:0000259" key="2">
    <source>
        <dbReference type="Pfam" id="PF01757"/>
    </source>
</evidence>
<feature type="transmembrane region" description="Helical" evidence="1">
    <location>
        <begin position="795"/>
        <end position="817"/>
    </location>
</feature>
<feature type="transmembrane region" description="Helical" evidence="1">
    <location>
        <begin position="837"/>
        <end position="859"/>
    </location>
</feature>
<sequence length="940" mass="107847">MIKLTDNNDELPYDNLSYSSNCRRITYDNIGNLSFFSDAPCTPNSQDQWAIWNLATKGSFQKQEDGTDGYWCLNKVEGSRSRAFNEYDFHSKLISYFIGVMMGIYMRHEKNKKVVISKTLNLCLWSLALATMLGVIIYRQQVQIANDYVGKSLCYSVTRPMWCLALSWITYACSTGHGGIVNWFLSCPFMQLGGKLTYCIYIVHGMAIAHYAFGQANKLYFSDWIVFYENCGHFIVSMLIATVWTLAFESPMITIERLIFDNPLNHHLINLKCFQLLLSRLSCIIKFSVFTMILIVLSLFFGRVTGQFENVARNGIDFRDVWKEFRSGNATIDPGCARQLLELQDNEDVLVKKPVIIKILTLDSLETNHSDSCAGNKSKFFTLVADSWSKFPYTGLVEASRNDYGQYDECLGIKLNTEIEILGKHCTYGLIIPDPTYTNTTEMISNGWKLSYCVPQLCTSKDLQAITNLSLFNDLICTTNESSGFDFGTILTIFLFVLVVWLIIASTIYDLLQPTVNIYKAFSLRANWKVLTQSRPNEILCFHGIKFISMWWIIAGHNAVGFEVYPVVNNNKVTEWQQKMSSAYIMTGHLAVDSFFFISGFLLGYLYFKNQLSKKGVLDQIRAVPSMILHRYLRLTPAVLMIYLFSVYILKYTGDGPLFSYRVNGALNEPCKNHWWAVFLYIQNYYIFNLGEELCITPLWYLCADTQLFLLAPLILIPITILYKNSFKQTMIALLGLNIVCVLVPIFTKLNWKNYDPNFSEYDTQSRLSDYFIGVTMGLYMQHQKNRQFKLNKILNSIIWIVVILCMLGVILVTQNINLNYGYLAKTLCYSLTRPIWSLGLCWITFACATGQGGFINWVLSNGFMQLGGKLSYCVYLVHGPIIEHWALTDKVRRHFSDFDMFHDWCGHFVLSMLVATFWTLAFELPMITIVKFVLRVGNK</sequence>
<feature type="transmembrane region" description="Helical" evidence="1">
    <location>
        <begin position="699"/>
        <end position="723"/>
    </location>
</feature>
<organism evidence="4 5">
    <name type="scientific">Ceutorhynchus assimilis</name>
    <name type="common">cabbage seed weevil</name>
    <dbReference type="NCBI Taxonomy" id="467358"/>
    <lineage>
        <taxon>Eukaryota</taxon>
        <taxon>Metazoa</taxon>
        <taxon>Ecdysozoa</taxon>
        <taxon>Arthropoda</taxon>
        <taxon>Hexapoda</taxon>
        <taxon>Insecta</taxon>
        <taxon>Pterygota</taxon>
        <taxon>Neoptera</taxon>
        <taxon>Endopterygota</taxon>
        <taxon>Coleoptera</taxon>
        <taxon>Polyphaga</taxon>
        <taxon>Cucujiformia</taxon>
        <taxon>Curculionidae</taxon>
        <taxon>Ceutorhynchinae</taxon>
        <taxon>Ceutorhynchus</taxon>
    </lineage>
</organism>
<feature type="domain" description="Nose resistant-to-fluoxetine protein N-terminal" evidence="3">
    <location>
        <begin position="384"/>
        <end position="466"/>
    </location>
</feature>
<feature type="domain" description="Acyltransferase 3" evidence="2">
    <location>
        <begin position="542"/>
        <end position="916"/>
    </location>
</feature>
<accession>A0A9N9QIC5</accession>
<evidence type="ECO:0000313" key="5">
    <source>
        <dbReference type="Proteomes" id="UP001152799"/>
    </source>
</evidence>
<protein>
    <recommendedName>
        <fullName evidence="6">Nose resistant-to-fluoxetine protein N-terminal domain-containing protein</fullName>
    </recommendedName>
</protein>
<dbReference type="AlphaFoldDB" id="A0A9N9QIC5"/>
<feature type="transmembrane region" description="Helical" evidence="1">
    <location>
        <begin position="632"/>
        <end position="650"/>
    </location>
</feature>
<dbReference type="GO" id="GO:0016747">
    <property type="term" value="F:acyltransferase activity, transferring groups other than amino-acyl groups"/>
    <property type="evidence" value="ECO:0007669"/>
    <property type="project" value="InterPro"/>
</dbReference>
<feature type="transmembrane region" description="Helical" evidence="1">
    <location>
        <begin position="89"/>
        <end position="107"/>
    </location>
</feature>
<feature type="transmembrane region" description="Helical" evidence="1">
    <location>
        <begin position="487"/>
        <end position="512"/>
    </location>
</feature>
<dbReference type="InterPro" id="IPR002656">
    <property type="entry name" value="Acyl_transf_3_dom"/>
</dbReference>
<dbReference type="Pfam" id="PF01757">
    <property type="entry name" value="Acyl_transf_3"/>
    <property type="match status" value="1"/>
</dbReference>
<name>A0A9N9QIC5_9CUCU</name>
<feature type="transmembrane region" description="Helical" evidence="1">
    <location>
        <begin position="871"/>
        <end position="889"/>
    </location>
</feature>
<keyword evidence="1" id="KW-1133">Transmembrane helix</keyword>
<evidence type="ECO:0000256" key="1">
    <source>
        <dbReference type="SAM" id="Phobius"/>
    </source>
</evidence>
<dbReference type="Proteomes" id="UP001152799">
    <property type="component" value="Chromosome 1"/>
</dbReference>
<gene>
    <name evidence="4" type="ORF">CEUTPL_LOCUS595</name>
</gene>
<dbReference type="OrthoDB" id="118951at2759"/>
<evidence type="ECO:0000259" key="3">
    <source>
        <dbReference type="Pfam" id="PF20146"/>
    </source>
</evidence>
<proteinExistence type="predicted"/>
<feature type="transmembrane region" description="Helical" evidence="1">
    <location>
        <begin position="281"/>
        <end position="301"/>
    </location>
</feature>
<keyword evidence="1" id="KW-0812">Transmembrane</keyword>
<dbReference type="Pfam" id="PF20146">
    <property type="entry name" value="NRF"/>
    <property type="match status" value="1"/>
</dbReference>
<keyword evidence="5" id="KW-1185">Reference proteome</keyword>
<dbReference type="InterPro" id="IPR052728">
    <property type="entry name" value="O2_lipid_transport_reg"/>
</dbReference>
<dbReference type="PANTHER" id="PTHR11161">
    <property type="entry name" value="O-ACYLTRANSFERASE"/>
    <property type="match status" value="1"/>
</dbReference>
<evidence type="ECO:0008006" key="6">
    <source>
        <dbReference type="Google" id="ProtNLM"/>
    </source>
</evidence>
<feature type="transmembrane region" description="Helical" evidence="1">
    <location>
        <begin position="730"/>
        <end position="748"/>
    </location>
</feature>
<keyword evidence="1" id="KW-0472">Membrane</keyword>
<feature type="transmembrane region" description="Helical" evidence="1">
    <location>
        <begin position="582"/>
        <end position="608"/>
    </location>
</feature>
<feature type="transmembrane region" description="Helical" evidence="1">
    <location>
        <begin position="159"/>
        <end position="184"/>
    </location>
</feature>
<reference evidence="4" key="1">
    <citation type="submission" date="2022-01" db="EMBL/GenBank/DDBJ databases">
        <authorList>
            <person name="King R."/>
        </authorList>
    </citation>
    <scope>NUCLEOTIDE SEQUENCE</scope>
</reference>
<feature type="transmembrane region" description="Helical" evidence="1">
    <location>
        <begin position="119"/>
        <end position="139"/>
    </location>
</feature>
<dbReference type="PANTHER" id="PTHR11161:SF72">
    <property type="entry name" value="FI21449P1"/>
    <property type="match status" value="1"/>
</dbReference>
<evidence type="ECO:0000313" key="4">
    <source>
        <dbReference type="EMBL" id="CAG9759854.1"/>
    </source>
</evidence>